<evidence type="ECO:0000313" key="2">
    <source>
        <dbReference type="Proteomes" id="UP000194699"/>
    </source>
</evidence>
<organism evidence="1 2">
    <name type="scientific">Acinetobacter baumannii</name>
    <dbReference type="NCBI Taxonomy" id="470"/>
    <lineage>
        <taxon>Bacteria</taxon>
        <taxon>Pseudomonadati</taxon>
        <taxon>Pseudomonadota</taxon>
        <taxon>Gammaproteobacteria</taxon>
        <taxon>Moraxellales</taxon>
        <taxon>Moraxellaceae</taxon>
        <taxon>Acinetobacter</taxon>
        <taxon>Acinetobacter calcoaceticus/baumannii complex</taxon>
    </lineage>
</organism>
<reference evidence="1 2" key="1">
    <citation type="submission" date="2017-05" db="EMBL/GenBank/DDBJ databases">
        <authorList>
            <person name="Song R."/>
            <person name="Chenine A.L."/>
            <person name="Ruprecht R.M."/>
        </authorList>
    </citation>
    <scope>NUCLEOTIDE SEQUENCE [LARGE SCALE GENOMIC DNA]</scope>
    <source>
        <strain evidence="1 2">PR350</strain>
    </source>
</reference>
<protein>
    <recommendedName>
        <fullName evidence="3">Ribbon-helix-helix protein, CopG family</fullName>
    </recommendedName>
</protein>
<dbReference type="Proteomes" id="UP000194699">
    <property type="component" value="Unassembled WGS sequence"/>
</dbReference>
<sequence length="106" mass="12164">MAEKLTASVTFKCTDEEKILLERIARSRKQTVSELMRERGIDVIREVQELLQSLQAEFDLTTVTVDTRNPEPFELELAPNPHKTQAQKKPNCRNQLSLICHSTAKQ</sequence>
<gene>
    <name evidence="1" type="ORF">B9X95_11835</name>
</gene>
<evidence type="ECO:0008006" key="3">
    <source>
        <dbReference type="Google" id="ProtNLM"/>
    </source>
</evidence>
<dbReference type="RefSeq" id="WP_000818539.1">
    <property type="nucleotide sequence ID" value="NZ_CAUZHU010000019.1"/>
</dbReference>
<name>A0A241ZDN4_ACIBA</name>
<accession>A0A241ZDN4</accession>
<proteinExistence type="predicted"/>
<comment type="caution">
    <text evidence="1">The sequence shown here is derived from an EMBL/GenBank/DDBJ whole genome shotgun (WGS) entry which is preliminary data.</text>
</comment>
<evidence type="ECO:0000313" key="1">
    <source>
        <dbReference type="EMBL" id="OTM85476.1"/>
    </source>
</evidence>
<dbReference type="EMBL" id="NGEL01000129">
    <property type="protein sequence ID" value="OTM85476.1"/>
    <property type="molecule type" value="Genomic_DNA"/>
</dbReference>
<dbReference type="AlphaFoldDB" id="A0A241ZDN4"/>